<dbReference type="SMART" id="SM00360">
    <property type="entry name" value="RRM"/>
    <property type="match status" value="1"/>
</dbReference>
<dbReference type="Gene3D" id="3.30.428.10">
    <property type="entry name" value="HIT-like"/>
    <property type="match status" value="1"/>
</dbReference>
<sequence length="640" mass="68621">MVKVLFAGDVGGKVEALFKRVETVNASAAGPFDVLLCAGGFFAGSGPDDEAYSGELLPYITGEKQAPLPTYFVGGWGHGSKQALEALAASDSNVKYLGRSGVATVSGLLVAFLDGQYNAAAYRAAEVTGTSSRGPGCRYYAESDVDRLKLALARAEGDIDVLLTCEWPAGLCDGLPDAAKPQGVPLEGAAMCTEVVLACRPRYHVATGKRHFYARVPYLNSDLGAGSHVTRFIALAQVGNTNKQKWLHALSLTAAMEMTPEQLTVVPEGSTKSPYEGGSRKRGAEAMEDDERLGAQDWRWQQRGGKRQQQGQQAPIAAPSLGRKDVVKDKSKTAFARNVPFRATEDDLVEFFSQCGTVVDLVRRANKEGKLNTFCHVQFDTAAAMERACQLTGSQLMGRTLHIDAATSDAEAKSKAAKPVDGCWFCLSNPNADVELVASVGEECYVALDKGAITEQHVLVLPVEHFPCSLAAPTSATEEMQRYLSALRSCFAASGKELVGFERYMALRKSGGNHCHINAIAVPAAAAKQAQQVFEAAASRHGFELKLLPKCAGDAAGCEQLKAEVGEGEYFVALLPDGSRLVHPIAFGERFPLSYGREVLAELAGVPERADWKVCAASKAEEEARCEAFKEAFKPYDIMQ</sequence>
<evidence type="ECO:0000259" key="3">
    <source>
        <dbReference type="PROSITE" id="PS50102"/>
    </source>
</evidence>
<protein>
    <recommendedName>
        <fullName evidence="3">RRM domain-containing protein</fullName>
    </recommendedName>
</protein>
<feature type="domain" description="RRM" evidence="3">
    <location>
        <begin position="332"/>
        <end position="408"/>
    </location>
</feature>
<feature type="region of interest" description="Disordered" evidence="2">
    <location>
        <begin position="267"/>
        <end position="324"/>
    </location>
</feature>
<dbReference type="AlphaFoldDB" id="A0A9D4Z0Q2"/>
<dbReference type="EMBL" id="SIDB01000002">
    <property type="protein sequence ID" value="KAI3436168.1"/>
    <property type="molecule type" value="Genomic_DNA"/>
</dbReference>
<dbReference type="InterPro" id="IPR006768">
    <property type="entry name" value="Cwf19-like_C_dom-1"/>
</dbReference>
<gene>
    <name evidence="4" type="ORF">D9Q98_002224</name>
</gene>
<name>A0A9D4Z0Q2_CHLVU</name>
<dbReference type="OrthoDB" id="444325at2759"/>
<accession>A0A9D4Z0Q2</accession>
<dbReference type="GO" id="GO:0003723">
    <property type="term" value="F:RNA binding"/>
    <property type="evidence" value="ECO:0007669"/>
    <property type="project" value="UniProtKB-UniRule"/>
</dbReference>
<dbReference type="Gene3D" id="3.30.70.330">
    <property type="match status" value="1"/>
</dbReference>
<dbReference type="GO" id="GO:0071014">
    <property type="term" value="C:post-mRNA release spliceosomal complex"/>
    <property type="evidence" value="ECO:0007669"/>
    <property type="project" value="TreeGrafter"/>
</dbReference>
<evidence type="ECO:0000256" key="1">
    <source>
        <dbReference type="PROSITE-ProRule" id="PRU00176"/>
    </source>
</evidence>
<dbReference type="SUPFAM" id="SSF54928">
    <property type="entry name" value="RNA-binding domain, RBD"/>
    <property type="match status" value="1"/>
</dbReference>
<dbReference type="InterPro" id="IPR036265">
    <property type="entry name" value="HIT-like_sf"/>
</dbReference>
<dbReference type="InterPro" id="IPR000504">
    <property type="entry name" value="RRM_dom"/>
</dbReference>
<dbReference type="Pfam" id="PF00076">
    <property type="entry name" value="RRM_1"/>
    <property type="match status" value="1"/>
</dbReference>
<dbReference type="Pfam" id="PF04677">
    <property type="entry name" value="CwfJ_C_1"/>
    <property type="match status" value="1"/>
</dbReference>
<dbReference type="InterPro" id="IPR006767">
    <property type="entry name" value="Cwf19-like_C_dom-2"/>
</dbReference>
<keyword evidence="5" id="KW-1185">Reference proteome</keyword>
<reference evidence="4" key="2">
    <citation type="submission" date="2020-11" db="EMBL/GenBank/DDBJ databases">
        <authorList>
            <person name="Cecchin M."/>
            <person name="Marcolungo L."/>
            <person name="Rossato M."/>
            <person name="Girolomoni L."/>
            <person name="Cosentino E."/>
            <person name="Cuine S."/>
            <person name="Li-Beisson Y."/>
            <person name="Delledonne M."/>
            <person name="Ballottari M."/>
        </authorList>
    </citation>
    <scope>NUCLEOTIDE SEQUENCE</scope>
    <source>
        <strain evidence="4">211/11P</strain>
        <tissue evidence="4">Whole cell</tissue>
    </source>
</reference>
<dbReference type="PANTHER" id="PTHR12072:SF4">
    <property type="entry name" value="CWF19-LIKE PROTEIN 1"/>
    <property type="match status" value="1"/>
</dbReference>
<dbReference type="PROSITE" id="PS50102">
    <property type="entry name" value="RRM"/>
    <property type="match status" value="1"/>
</dbReference>
<dbReference type="Proteomes" id="UP001055712">
    <property type="component" value="Unassembled WGS sequence"/>
</dbReference>
<dbReference type="InterPro" id="IPR012677">
    <property type="entry name" value="Nucleotide-bd_a/b_plait_sf"/>
</dbReference>
<dbReference type="GO" id="GO:0061632">
    <property type="term" value="F:RNA lariat debranching enzyme activator activity"/>
    <property type="evidence" value="ECO:0007669"/>
    <property type="project" value="TreeGrafter"/>
</dbReference>
<feature type="compositionally biased region" description="Low complexity" evidence="2">
    <location>
        <begin position="296"/>
        <end position="313"/>
    </location>
</feature>
<organism evidence="4 5">
    <name type="scientific">Chlorella vulgaris</name>
    <name type="common">Green alga</name>
    <dbReference type="NCBI Taxonomy" id="3077"/>
    <lineage>
        <taxon>Eukaryota</taxon>
        <taxon>Viridiplantae</taxon>
        <taxon>Chlorophyta</taxon>
        <taxon>core chlorophytes</taxon>
        <taxon>Trebouxiophyceae</taxon>
        <taxon>Chlorellales</taxon>
        <taxon>Chlorellaceae</taxon>
        <taxon>Chlorella clade</taxon>
        <taxon>Chlorella</taxon>
    </lineage>
</organism>
<evidence type="ECO:0000256" key="2">
    <source>
        <dbReference type="SAM" id="MobiDB-lite"/>
    </source>
</evidence>
<evidence type="ECO:0000313" key="5">
    <source>
        <dbReference type="Proteomes" id="UP001055712"/>
    </source>
</evidence>
<dbReference type="SUPFAM" id="SSF54197">
    <property type="entry name" value="HIT-like"/>
    <property type="match status" value="1"/>
</dbReference>
<dbReference type="CDD" id="cd07380">
    <property type="entry name" value="MPP_CWF19_N"/>
    <property type="match status" value="1"/>
</dbReference>
<dbReference type="InterPro" id="IPR035979">
    <property type="entry name" value="RBD_domain_sf"/>
</dbReference>
<dbReference type="Pfam" id="PF04676">
    <property type="entry name" value="CwfJ_C_2"/>
    <property type="match status" value="1"/>
</dbReference>
<reference evidence="4" key="1">
    <citation type="journal article" date="2019" name="Plant J.">
        <title>Chlorella vulgaris genome assembly and annotation reveals the molecular basis for metabolic acclimation to high light conditions.</title>
        <authorList>
            <person name="Cecchin M."/>
            <person name="Marcolungo L."/>
            <person name="Rossato M."/>
            <person name="Girolomoni L."/>
            <person name="Cosentino E."/>
            <person name="Cuine S."/>
            <person name="Li-Beisson Y."/>
            <person name="Delledonne M."/>
            <person name="Ballottari M."/>
        </authorList>
    </citation>
    <scope>NUCLEOTIDE SEQUENCE</scope>
    <source>
        <strain evidence="4">211/11P</strain>
    </source>
</reference>
<dbReference type="InterPro" id="IPR040194">
    <property type="entry name" value="Cwf19-like"/>
</dbReference>
<evidence type="ECO:0000313" key="4">
    <source>
        <dbReference type="EMBL" id="KAI3436168.1"/>
    </source>
</evidence>
<keyword evidence="1" id="KW-0694">RNA-binding</keyword>
<proteinExistence type="predicted"/>
<dbReference type="GO" id="GO:0000398">
    <property type="term" value="P:mRNA splicing, via spliceosome"/>
    <property type="evidence" value="ECO:0007669"/>
    <property type="project" value="TreeGrafter"/>
</dbReference>
<dbReference type="PANTHER" id="PTHR12072">
    <property type="entry name" value="CWF19, CELL CYCLE CONTROL PROTEIN"/>
    <property type="match status" value="1"/>
</dbReference>
<comment type="caution">
    <text evidence="4">The sequence shown here is derived from an EMBL/GenBank/DDBJ whole genome shotgun (WGS) entry which is preliminary data.</text>
</comment>